<comment type="caution">
    <text evidence="3">The sequence shown here is derived from an EMBL/GenBank/DDBJ whole genome shotgun (WGS) entry which is preliminary data.</text>
</comment>
<dbReference type="Pfam" id="PF01370">
    <property type="entry name" value="Epimerase"/>
    <property type="match status" value="1"/>
</dbReference>
<evidence type="ECO:0000256" key="1">
    <source>
        <dbReference type="ARBA" id="ARBA00007637"/>
    </source>
</evidence>
<evidence type="ECO:0000313" key="3">
    <source>
        <dbReference type="EMBL" id="PIE31999.1"/>
    </source>
</evidence>
<proteinExistence type="inferred from homology"/>
<organism evidence="3 4">
    <name type="scientific">candidate division KSB3 bacterium</name>
    <dbReference type="NCBI Taxonomy" id="2044937"/>
    <lineage>
        <taxon>Bacteria</taxon>
        <taxon>candidate division KSB3</taxon>
    </lineage>
</organism>
<evidence type="ECO:0000313" key="4">
    <source>
        <dbReference type="Proteomes" id="UP000230821"/>
    </source>
</evidence>
<dbReference type="PANTHER" id="PTHR43000">
    <property type="entry name" value="DTDP-D-GLUCOSE 4,6-DEHYDRATASE-RELATED"/>
    <property type="match status" value="1"/>
</dbReference>
<accession>A0A2G6KB15</accession>
<dbReference type="Gene3D" id="3.40.50.720">
    <property type="entry name" value="NAD(P)-binding Rossmann-like Domain"/>
    <property type="match status" value="1"/>
</dbReference>
<dbReference type="Proteomes" id="UP000230821">
    <property type="component" value="Unassembled WGS sequence"/>
</dbReference>
<dbReference type="Gene3D" id="3.90.25.10">
    <property type="entry name" value="UDP-galactose 4-epimerase, domain 1"/>
    <property type="match status" value="1"/>
</dbReference>
<dbReference type="SUPFAM" id="SSF51735">
    <property type="entry name" value="NAD(P)-binding Rossmann-fold domains"/>
    <property type="match status" value="1"/>
</dbReference>
<protein>
    <submittedName>
        <fullName evidence="3">NAD-dependent dehydratase</fullName>
    </submittedName>
</protein>
<dbReference type="AlphaFoldDB" id="A0A2G6KB15"/>
<dbReference type="InterPro" id="IPR036291">
    <property type="entry name" value="NAD(P)-bd_dom_sf"/>
</dbReference>
<comment type="similarity">
    <text evidence="1">Belongs to the NAD(P)-dependent epimerase/dehydratase family.</text>
</comment>
<dbReference type="EMBL" id="PDSK01000121">
    <property type="protein sequence ID" value="PIE31999.1"/>
    <property type="molecule type" value="Genomic_DNA"/>
</dbReference>
<dbReference type="InterPro" id="IPR001509">
    <property type="entry name" value="Epimerase_deHydtase"/>
</dbReference>
<name>A0A2G6KB15_9BACT</name>
<dbReference type="PRINTS" id="PR01713">
    <property type="entry name" value="NUCEPIMERASE"/>
</dbReference>
<evidence type="ECO:0000259" key="2">
    <source>
        <dbReference type="Pfam" id="PF01370"/>
    </source>
</evidence>
<feature type="domain" description="NAD-dependent epimerase/dehydratase" evidence="2">
    <location>
        <begin position="18"/>
        <end position="258"/>
    </location>
</feature>
<reference evidence="3 4" key="1">
    <citation type="submission" date="2017-10" db="EMBL/GenBank/DDBJ databases">
        <title>Novel microbial diversity and functional potential in the marine mammal oral microbiome.</title>
        <authorList>
            <person name="Dudek N.K."/>
            <person name="Sun C.L."/>
            <person name="Burstein D."/>
            <person name="Kantor R.S."/>
            <person name="Aliaga Goltsman D.S."/>
            <person name="Bik E.M."/>
            <person name="Thomas B.C."/>
            <person name="Banfield J.F."/>
            <person name="Relman D.A."/>
        </authorList>
    </citation>
    <scope>NUCLEOTIDE SEQUENCE [LARGE SCALE GENOMIC DNA]</scope>
    <source>
        <strain evidence="3">DOLJORAL78_47_16</strain>
    </source>
</reference>
<gene>
    <name evidence="3" type="ORF">CSA56_16730</name>
</gene>
<sequence length="338" mass="37782">MNDRNSGKRNERFAGSKVLITGGLGFIGSNLAIRLVGSGADVTLVDAMIPDYGGNLFNIESIKNTVTINFSDICDQHAMNWLVRGQDYVFHLAGQVCHVMSLSNPFPDIEYNIKGTAVIMEALRRYNPGARLVFTGTRGQYGPAVTLPVDEDAPTNPKGIYEISNLTAEKIIQVYNDVHGVRSTLLRLTNIYGPRAQMKHHRYGVANWFVRLALDDETISVFGDGSILRDFLYVDDCVDAIIQAAIHDGGVGEIFNVGIEHSMSIRELVESIVRIAGSGRWELTPFSDERKAQEPGDFYSDISKIRRILGWQPTTSIEEGLQFTIDYYRQYKSRYWSA</sequence>